<feature type="non-terminal residue" evidence="4">
    <location>
        <position position="1"/>
    </location>
</feature>
<dbReference type="InterPro" id="IPR036942">
    <property type="entry name" value="Beta-barrel_TonB_sf"/>
</dbReference>
<dbReference type="Gene3D" id="2.40.170.20">
    <property type="entry name" value="TonB-dependent receptor, beta-barrel domain"/>
    <property type="match status" value="2"/>
</dbReference>
<comment type="subcellular location">
    <subcellularLocation>
        <location evidence="1">Cell outer membrane</location>
    </subcellularLocation>
</comment>
<dbReference type="GO" id="GO:0009279">
    <property type="term" value="C:cell outer membrane"/>
    <property type="evidence" value="ECO:0007669"/>
    <property type="project" value="UniProtKB-SubCell"/>
</dbReference>
<keyword evidence="3" id="KW-0998">Cell outer membrane</keyword>
<dbReference type="Proteomes" id="UP001197609">
    <property type="component" value="Unassembled WGS sequence"/>
</dbReference>
<evidence type="ECO:0000256" key="2">
    <source>
        <dbReference type="ARBA" id="ARBA00023136"/>
    </source>
</evidence>
<evidence type="ECO:0000313" key="5">
    <source>
        <dbReference type="Proteomes" id="UP001197609"/>
    </source>
</evidence>
<gene>
    <name evidence="4" type="ORF">K8G79_04800</name>
</gene>
<dbReference type="InterPro" id="IPR011990">
    <property type="entry name" value="TPR-like_helical_dom_sf"/>
</dbReference>
<comment type="caution">
    <text evidence="4">The sequence shown here is derived from an EMBL/GenBank/DDBJ whole genome shotgun (WGS) entry which is preliminary data.</text>
</comment>
<evidence type="ECO:0000313" key="4">
    <source>
        <dbReference type="EMBL" id="MBZ0159445.1"/>
    </source>
</evidence>
<accession>A0AAJ1AJ08</accession>
<keyword evidence="2" id="KW-0472">Membrane</keyword>
<dbReference type="Gene3D" id="1.25.40.10">
    <property type="entry name" value="Tetratricopeptide repeat domain"/>
    <property type="match status" value="1"/>
</dbReference>
<reference evidence="4 5" key="1">
    <citation type="journal article" date="2021" name="bioRxiv">
        <title>Unraveling nitrogen, sulfur and carbon metabolic pathways and microbial community transcriptional responses to substrate deprivation and toxicity stresses in a bioreactor mimicking anoxic brackish coastal sediment conditions.</title>
        <authorList>
            <person name="Martins P.D."/>
            <person name="Echeveste M.J."/>
            <person name="Arshad A."/>
            <person name="Kurth J."/>
            <person name="Ouboter H."/>
            <person name="Jetten M.S.M."/>
            <person name="Welte C.U."/>
        </authorList>
    </citation>
    <scope>NUCLEOTIDE SEQUENCE [LARGE SCALE GENOMIC DNA]</scope>
    <source>
        <strain evidence="4">MAG_38</strain>
    </source>
</reference>
<proteinExistence type="predicted"/>
<evidence type="ECO:0000256" key="1">
    <source>
        <dbReference type="ARBA" id="ARBA00004442"/>
    </source>
</evidence>
<evidence type="ECO:0000256" key="3">
    <source>
        <dbReference type="ARBA" id="ARBA00023237"/>
    </source>
</evidence>
<name>A0AAJ1AJ08_9BACT</name>
<sequence>DPLDIAKRLDPKDPTPWFYDAIRKQSVNRPVEALEDLQRSIELNDNRAVYRSRLLLDEDLAARGATLARVYDEVGFRQRALIEGWQSLNVDPANHSAHRFLADSYAALPRHEIARVSELLQSQLLQPISISPVQPQLAESELFILDGSGPADPSMNEFNPLFVRDRFALLVSGTAGEQDTLGNELVQSGIWGPVSYSLGQYHNETDGFRKNNDLNRDIYNAFVQASFTPNTSAQIEYRFADTIKGDRDLRFLGDFLSDLRQERETQSVRLGFHHAFSSRSDLIASFIYKNVEDDLRDRPSPFLGINFALEENGYLGEVQHLFRTQSLNVISGFGHLIADIKDVGTFDDEESGGRLRTVDTLDVHHTNLYVYSQIHSFRRAIVTVGVSTDFFKGVSVDRDQVNPKLGVTYNPLPNTTLRAAIFRTLKRRLISDQTIEPTQVAGFNQFFDDGEGTDAWRYGVGIDQRFSPTLYGGTEVSKRDLEVPFLDTDRISGLTRKQEVDWNEYLARAYLYWTPHSWLAVSGEYQYERFDRSKKFAALTKEVNTHRLPFGIGLFHPSGLSARLKVTYIDQEGHFQPQGSLPSDPFVQADDQFWVVDAAVRYRLPHRLGFVTFEARNLFDERFRFQDTDPANPQIQPARSIFVRLTLAF</sequence>
<dbReference type="SUPFAM" id="SSF48452">
    <property type="entry name" value="TPR-like"/>
    <property type="match status" value="1"/>
</dbReference>
<keyword evidence="4" id="KW-0675">Receptor</keyword>
<dbReference type="SUPFAM" id="SSF56935">
    <property type="entry name" value="Porins"/>
    <property type="match status" value="1"/>
</dbReference>
<organism evidence="4 5">
    <name type="scientific">Candidatus Methylomirabilis tolerans</name>
    <dbReference type="NCBI Taxonomy" id="3123416"/>
    <lineage>
        <taxon>Bacteria</taxon>
        <taxon>Candidatus Methylomirabilota</taxon>
        <taxon>Candidatus Methylomirabilia</taxon>
        <taxon>Candidatus Methylomirabilales</taxon>
        <taxon>Candidatus Methylomirabilaceae</taxon>
        <taxon>Candidatus Methylomirabilis</taxon>
    </lineage>
</organism>
<protein>
    <submittedName>
        <fullName evidence="4">TonB-dependent receptor</fullName>
    </submittedName>
</protein>
<dbReference type="AlphaFoldDB" id="A0AAJ1AJ08"/>
<dbReference type="EMBL" id="JAIOIU010000051">
    <property type="protein sequence ID" value="MBZ0159445.1"/>
    <property type="molecule type" value="Genomic_DNA"/>
</dbReference>